<sequence length="192" mass="21229">MLALLSVMPPLIAASLASSYFLQSHDLISHMLVIDSANTLVVLDNHTSRLLIELSNISKELLAKDSCFIHNLSQLPVDRLLQLQAFFNADWGTCPDTRRSITGSSIFLGQSLISRKLKKQSIVSKSSAEAEYCSLANTTCEILWLHDILTDFGISSSQPTTIHCDSQAAIHISENAVFHERTKHVNIDCHIV</sequence>
<dbReference type="Gramene" id="evm.model.07.712">
    <property type="protein sequence ID" value="cds.evm.model.07.712"/>
    <property type="gene ID" value="evm.TU.07.712"/>
</dbReference>
<reference evidence="2" key="1">
    <citation type="submission" date="2018-11" db="EMBL/GenBank/DDBJ databases">
        <authorList>
            <person name="Grassa J C."/>
        </authorList>
    </citation>
    <scope>NUCLEOTIDE SEQUENCE [LARGE SCALE GENOMIC DNA]</scope>
</reference>
<protein>
    <recommendedName>
        <fullName evidence="4">Retrovirus-related Pol polyprotein from transposon TNT 1-94</fullName>
    </recommendedName>
</protein>
<accession>A0A803Q649</accession>
<keyword evidence="3" id="KW-1185">Reference proteome</keyword>
<name>A0A803Q649_CANSA</name>
<dbReference type="AlphaFoldDB" id="A0A803Q649"/>
<evidence type="ECO:0008006" key="4">
    <source>
        <dbReference type="Google" id="ProtNLM"/>
    </source>
</evidence>
<feature type="chain" id="PRO_5031001432" description="Retrovirus-related Pol polyprotein from transposon TNT 1-94" evidence="1">
    <location>
        <begin position="18"/>
        <end position="192"/>
    </location>
</feature>
<dbReference type="PANTHER" id="PTHR11439:SF498">
    <property type="entry name" value="DNAK FAMILY PROTEIN"/>
    <property type="match status" value="1"/>
</dbReference>
<dbReference type="Proteomes" id="UP000596661">
    <property type="component" value="Chromosome 7"/>
</dbReference>
<organism evidence="2 3">
    <name type="scientific">Cannabis sativa</name>
    <name type="common">Hemp</name>
    <name type="synonym">Marijuana</name>
    <dbReference type="NCBI Taxonomy" id="3483"/>
    <lineage>
        <taxon>Eukaryota</taxon>
        <taxon>Viridiplantae</taxon>
        <taxon>Streptophyta</taxon>
        <taxon>Embryophyta</taxon>
        <taxon>Tracheophyta</taxon>
        <taxon>Spermatophyta</taxon>
        <taxon>Magnoliopsida</taxon>
        <taxon>eudicotyledons</taxon>
        <taxon>Gunneridae</taxon>
        <taxon>Pentapetalae</taxon>
        <taxon>rosids</taxon>
        <taxon>fabids</taxon>
        <taxon>Rosales</taxon>
        <taxon>Cannabaceae</taxon>
        <taxon>Cannabis</taxon>
    </lineage>
</organism>
<feature type="signal peptide" evidence="1">
    <location>
        <begin position="1"/>
        <end position="17"/>
    </location>
</feature>
<dbReference type="EMBL" id="UZAU01000642">
    <property type="status" value="NOT_ANNOTATED_CDS"/>
    <property type="molecule type" value="Genomic_DNA"/>
</dbReference>
<dbReference type="CDD" id="cd09272">
    <property type="entry name" value="RNase_HI_RT_Ty1"/>
    <property type="match status" value="1"/>
</dbReference>
<reference evidence="2" key="2">
    <citation type="submission" date="2021-03" db="UniProtKB">
        <authorList>
            <consortium name="EnsemblPlants"/>
        </authorList>
    </citation>
    <scope>IDENTIFICATION</scope>
</reference>
<evidence type="ECO:0000256" key="1">
    <source>
        <dbReference type="SAM" id="SignalP"/>
    </source>
</evidence>
<evidence type="ECO:0000313" key="2">
    <source>
        <dbReference type="EnsemblPlants" id="cds.evm.model.07.712"/>
    </source>
</evidence>
<proteinExistence type="predicted"/>
<dbReference type="EnsemblPlants" id="evm.model.07.712">
    <property type="protein sequence ID" value="cds.evm.model.07.712"/>
    <property type="gene ID" value="evm.TU.07.712"/>
</dbReference>
<dbReference type="PANTHER" id="PTHR11439">
    <property type="entry name" value="GAG-POL-RELATED RETROTRANSPOSON"/>
    <property type="match status" value="1"/>
</dbReference>
<evidence type="ECO:0000313" key="3">
    <source>
        <dbReference type="Proteomes" id="UP000596661"/>
    </source>
</evidence>
<keyword evidence="1" id="KW-0732">Signal</keyword>